<comment type="caution">
    <text evidence="9">The sequence shown here is derived from an EMBL/GenBank/DDBJ whole genome shotgun (WGS) entry which is preliminary data.</text>
</comment>
<keyword evidence="4 7" id="KW-0812">Transmembrane</keyword>
<keyword evidence="10" id="KW-1185">Reference proteome</keyword>
<evidence type="ECO:0000256" key="5">
    <source>
        <dbReference type="ARBA" id="ARBA00022989"/>
    </source>
</evidence>
<evidence type="ECO:0000256" key="4">
    <source>
        <dbReference type="ARBA" id="ARBA00022692"/>
    </source>
</evidence>
<evidence type="ECO:0000256" key="1">
    <source>
        <dbReference type="ARBA" id="ARBA00001947"/>
    </source>
</evidence>
<evidence type="ECO:0000256" key="6">
    <source>
        <dbReference type="ARBA" id="ARBA00023136"/>
    </source>
</evidence>
<evidence type="ECO:0000256" key="3">
    <source>
        <dbReference type="ARBA" id="ARBA00007931"/>
    </source>
</evidence>
<evidence type="ECO:0000259" key="8">
    <source>
        <dbReference type="Pfam" id="PF02163"/>
    </source>
</evidence>
<feature type="transmembrane region" description="Helical" evidence="7">
    <location>
        <begin position="37"/>
        <end position="60"/>
    </location>
</feature>
<dbReference type="Pfam" id="PF02163">
    <property type="entry name" value="Peptidase_M50"/>
    <property type="match status" value="1"/>
</dbReference>
<accession>A0ABR8XLM1</accession>
<sequence length="343" mass="38829">MQFFKSPLGVTILFTLVALGFQLTAFAETFQTIWLFSLLAIATFFIHELGHALFAVAAGYQFNFLTAGPITIERNKISVNKSWAFFGGVASCLPKTDDLQIIRRQHLWFAAGGPIISLIVGSSSLILGYILNLQIILFFGMLNVVIFLVTAIPFNGGMKSDGRVILELLSGKDQNQFVSSLILMKEMMTPVHPTSWSSNLVEQARTVQPSEENISTSYLLFYYDLLKHNFETASQSITEYKSIPVTKKNKMTMQFITHIKQLDLVMQRHTALEEMYDLHKMMAPIEPISFKRSEWMIAKLSGNEALASTKLAEHRKQIEQGKSQFGFFYAEERLTDLVEEKLK</sequence>
<comment type="cofactor">
    <cofactor evidence="1">
        <name>Zn(2+)</name>
        <dbReference type="ChEBI" id="CHEBI:29105"/>
    </cofactor>
</comment>
<gene>
    <name evidence="9" type="ORF">H9632_07100</name>
</gene>
<feature type="domain" description="Peptidase M50" evidence="8">
    <location>
        <begin position="38"/>
        <end position="235"/>
    </location>
</feature>
<evidence type="ECO:0000256" key="7">
    <source>
        <dbReference type="SAM" id="Phobius"/>
    </source>
</evidence>
<name>A0ABR8XLM1_9BACL</name>
<comment type="similarity">
    <text evidence="3">Belongs to the peptidase M50B family.</text>
</comment>
<keyword evidence="5 7" id="KW-1133">Transmembrane helix</keyword>
<dbReference type="Proteomes" id="UP000600565">
    <property type="component" value="Unassembled WGS sequence"/>
</dbReference>
<feature type="transmembrane region" description="Helical" evidence="7">
    <location>
        <begin position="135"/>
        <end position="154"/>
    </location>
</feature>
<reference evidence="9 10" key="1">
    <citation type="submission" date="2020-08" db="EMBL/GenBank/DDBJ databases">
        <title>A Genomic Blueprint of the Chicken Gut Microbiome.</title>
        <authorList>
            <person name="Gilroy R."/>
            <person name="Ravi A."/>
            <person name="Getino M."/>
            <person name="Pursley I."/>
            <person name="Horton D.L."/>
            <person name="Alikhan N.-F."/>
            <person name="Baker D."/>
            <person name="Gharbi K."/>
            <person name="Hall N."/>
            <person name="Watson M."/>
            <person name="Adriaenssens E.M."/>
            <person name="Foster-Nyarko E."/>
            <person name="Jarju S."/>
            <person name="Secka A."/>
            <person name="Antonio M."/>
            <person name="Oren A."/>
            <person name="Chaudhuri R."/>
            <person name="La Ragione R.M."/>
            <person name="Hildebrand F."/>
            <person name="Pallen M.J."/>
        </authorList>
    </citation>
    <scope>NUCLEOTIDE SEQUENCE [LARGE SCALE GENOMIC DNA]</scope>
    <source>
        <strain evidence="9 10">Sa1YVA6</strain>
    </source>
</reference>
<evidence type="ECO:0000313" key="9">
    <source>
        <dbReference type="EMBL" id="MBD8032830.1"/>
    </source>
</evidence>
<proteinExistence type="inferred from homology"/>
<keyword evidence="6 7" id="KW-0472">Membrane</keyword>
<organism evidence="9 10">
    <name type="scientific">Solibacillus merdavium</name>
    <dbReference type="NCBI Taxonomy" id="2762218"/>
    <lineage>
        <taxon>Bacteria</taxon>
        <taxon>Bacillati</taxon>
        <taxon>Bacillota</taxon>
        <taxon>Bacilli</taxon>
        <taxon>Bacillales</taxon>
        <taxon>Caryophanaceae</taxon>
        <taxon>Solibacillus</taxon>
    </lineage>
</organism>
<evidence type="ECO:0000313" key="10">
    <source>
        <dbReference type="Proteomes" id="UP000600565"/>
    </source>
</evidence>
<dbReference type="EMBL" id="JACSPW010000005">
    <property type="protein sequence ID" value="MBD8032830.1"/>
    <property type="molecule type" value="Genomic_DNA"/>
</dbReference>
<dbReference type="InterPro" id="IPR008915">
    <property type="entry name" value="Peptidase_M50"/>
</dbReference>
<comment type="subcellular location">
    <subcellularLocation>
        <location evidence="2">Membrane</location>
        <topology evidence="2">Multi-pass membrane protein</topology>
    </subcellularLocation>
</comment>
<dbReference type="RefSeq" id="WP_191703415.1">
    <property type="nucleotide sequence ID" value="NZ_JACSPW010000005.1"/>
</dbReference>
<protein>
    <recommendedName>
        <fullName evidence="8">Peptidase M50 domain-containing protein</fullName>
    </recommendedName>
</protein>
<evidence type="ECO:0000256" key="2">
    <source>
        <dbReference type="ARBA" id="ARBA00004141"/>
    </source>
</evidence>
<feature type="transmembrane region" description="Helical" evidence="7">
    <location>
        <begin position="107"/>
        <end position="129"/>
    </location>
</feature>